<comment type="subcellular location">
    <subcellularLocation>
        <location evidence="1">Cytoplasm</location>
    </subcellularLocation>
</comment>
<feature type="zinc finger region" description="C3H1-type" evidence="8">
    <location>
        <begin position="142"/>
        <end position="172"/>
    </location>
</feature>
<keyword evidence="3" id="KW-0963">Cytoplasm</keyword>
<dbReference type="InterPro" id="IPR057296">
    <property type="entry name" value="UNK_Znf_5"/>
</dbReference>
<dbReference type="SUPFAM" id="SSF90229">
    <property type="entry name" value="CCCH zinc finger"/>
    <property type="match status" value="1"/>
</dbReference>
<dbReference type="Gene3D" id="4.10.1000.10">
    <property type="entry name" value="Zinc finger, CCCH-type"/>
    <property type="match status" value="1"/>
</dbReference>
<keyword evidence="4 8" id="KW-0479">Metal-binding</keyword>
<comment type="similarity">
    <text evidence="2">Belongs to the unkempt family.</text>
</comment>
<name>A0AAV7KIT6_9METZ</name>
<evidence type="ECO:0000256" key="9">
    <source>
        <dbReference type="SAM" id="Coils"/>
    </source>
</evidence>
<dbReference type="Proteomes" id="UP001165289">
    <property type="component" value="Unassembled WGS sequence"/>
</dbReference>
<keyword evidence="5" id="KW-0677">Repeat</keyword>
<evidence type="ECO:0000256" key="1">
    <source>
        <dbReference type="ARBA" id="ARBA00004496"/>
    </source>
</evidence>
<evidence type="ECO:0000256" key="4">
    <source>
        <dbReference type="ARBA" id="ARBA00022723"/>
    </source>
</evidence>
<protein>
    <submittedName>
        <fullName evidence="12">RING finger protein unkempt-like</fullName>
    </submittedName>
</protein>
<dbReference type="AlphaFoldDB" id="A0AAV7KIT6"/>
<feature type="domain" description="C3H1-type" evidence="11">
    <location>
        <begin position="300"/>
        <end position="328"/>
    </location>
</feature>
<dbReference type="InterPro" id="IPR045234">
    <property type="entry name" value="Unkempt-like"/>
</dbReference>
<dbReference type="Pfam" id="PF25427">
    <property type="entry name" value="zf-CCCH_UNK"/>
    <property type="match status" value="1"/>
</dbReference>
<sequence length="796" mass="88575">MSLFPSQDQFLTKSVPLIPGGIDRPLTIGSPTSSSSPLIPAPSLTLEKPFHYKYLTEFRVEQCTLFLQHKCSQHRPFTCFFWHFQNQRRRRPIRRKDGHFNHSADNYCNLYDENTGVCPQGDECTFLHRTAGDTERRYHLRYYKTSTCVHETDARGNCVKNGVHCAFAHGTHDMRKPECDVREIQNMDEEEAGPGLFGSLEREKGYLTDDPRWQNSSFVLTYYKTEPCPKPPKLCRQGYACPFFHNNKDKRRSPKPHKYRSTPCPSVKVNDEWGDPRHCEGSDQCLYCHTRTEQQFHVEIYKSTKCNDVQQTGYCPRGAFCAFAHNEAELNAHRELTSAPLSTPVSLDLNGQTEGEFVSHRSIVAPSSLPKPIGNKTSHLGIAYSSGSMPHGSDLKQDPLEDELALGVSPKHSGSVASSLSDTQEGGTAPTAEDINSLEFELEGFPFSEALNESKVPILATSPAAQKFLQTFSQIPQGPLMPDYMSTSAPTHAYEVIKRQNTSPLKVPNQSIKVQTAHESLTQAMHAMSVGNQLTNQLLDSEASSISSDRHLDSNQRLTELHQTFPPLLAGTEGSSSIATPFIHLSDQSAAGIQADLLSTSAPAHPTDHVLLDSLLEEKYGSQSSLNMTTQTLINQSRNQLLSTAGNLITSPGANSLNSIENEILRDQLKQARERINHLETNCLQYQQTVEYMKRRMDVIEMSLVKQSQSAEVTGFPSGSNELEHPNPWRQDISDTTPVPSDTPTCLYCGQRSRVRLLQPCNHLVACLSCADRLVQESGACVYCKSQVLGSIAATQ</sequence>
<dbReference type="PANTHER" id="PTHR14493:SF50">
    <property type="entry name" value="RING FINGER PROTEIN UNKEMPT"/>
    <property type="match status" value="1"/>
</dbReference>
<dbReference type="PROSITE" id="PS50103">
    <property type="entry name" value="ZF_C3H1"/>
    <property type="match status" value="3"/>
</dbReference>
<keyword evidence="13" id="KW-1185">Reference proteome</keyword>
<dbReference type="Pfam" id="PF23035">
    <property type="entry name" value="zf-CCCH_UNK-like_4th"/>
    <property type="match status" value="1"/>
</dbReference>
<keyword evidence="9" id="KW-0175">Coiled coil</keyword>
<dbReference type="EMBL" id="JAKMXF010000030">
    <property type="protein sequence ID" value="KAI6660655.1"/>
    <property type="molecule type" value="Genomic_DNA"/>
</dbReference>
<dbReference type="Pfam" id="PF23261">
    <property type="entry name" value="zf-CCCH_11"/>
    <property type="match status" value="1"/>
</dbReference>
<dbReference type="InterPro" id="IPR000571">
    <property type="entry name" value="Znf_CCCH"/>
</dbReference>
<dbReference type="Pfam" id="PF00642">
    <property type="entry name" value="zf-CCCH"/>
    <property type="match status" value="1"/>
</dbReference>
<dbReference type="Pfam" id="PF13920">
    <property type="entry name" value="zf-C3HC4_3"/>
    <property type="match status" value="1"/>
</dbReference>
<dbReference type="InterPro" id="IPR057295">
    <property type="entry name" value="UNK_Znf_4"/>
</dbReference>
<dbReference type="GO" id="GO:0008270">
    <property type="term" value="F:zinc ion binding"/>
    <property type="evidence" value="ECO:0007669"/>
    <property type="project" value="UniProtKB-KW"/>
</dbReference>
<accession>A0AAV7KIT6</accession>
<keyword evidence="6 8" id="KW-0863">Zinc-finger</keyword>
<keyword evidence="7 8" id="KW-0862">Zinc</keyword>
<dbReference type="InterPro" id="IPR013083">
    <property type="entry name" value="Znf_RING/FYVE/PHD"/>
</dbReference>
<proteinExistence type="inferred from homology"/>
<evidence type="ECO:0000256" key="2">
    <source>
        <dbReference type="ARBA" id="ARBA00008808"/>
    </source>
</evidence>
<dbReference type="InterPro" id="IPR040594">
    <property type="entry name" value="UNK_Znf_1"/>
</dbReference>
<evidence type="ECO:0000256" key="7">
    <source>
        <dbReference type="ARBA" id="ARBA00022833"/>
    </source>
</evidence>
<feature type="zinc finger region" description="C3H1-type" evidence="8">
    <location>
        <begin position="107"/>
        <end position="131"/>
    </location>
</feature>
<feature type="domain" description="C3H1-type" evidence="11">
    <location>
        <begin position="107"/>
        <end position="131"/>
    </location>
</feature>
<evidence type="ECO:0000256" key="5">
    <source>
        <dbReference type="ARBA" id="ARBA00022737"/>
    </source>
</evidence>
<comment type="caution">
    <text evidence="12">The sequence shown here is derived from an EMBL/GenBank/DDBJ whole genome shotgun (WGS) entry which is preliminary data.</text>
</comment>
<evidence type="ECO:0000256" key="6">
    <source>
        <dbReference type="ARBA" id="ARBA00022771"/>
    </source>
</evidence>
<feature type="region of interest" description="Disordered" evidence="10">
    <location>
        <begin position="714"/>
        <end position="736"/>
    </location>
</feature>
<organism evidence="12 13">
    <name type="scientific">Oopsacas minuta</name>
    <dbReference type="NCBI Taxonomy" id="111878"/>
    <lineage>
        <taxon>Eukaryota</taxon>
        <taxon>Metazoa</taxon>
        <taxon>Porifera</taxon>
        <taxon>Hexactinellida</taxon>
        <taxon>Hexasterophora</taxon>
        <taxon>Lyssacinosida</taxon>
        <taxon>Leucopsacidae</taxon>
        <taxon>Oopsacas</taxon>
    </lineage>
</organism>
<dbReference type="GO" id="GO:0005737">
    <property type="term" value="C:cytoplasm"/>
    <property type="evidence" value="ECO:0007669"/>
    <property type="project" value="UniProtKB-SubCell"/>
</dbReference>
<dbReference type="InterPro" id="IPR036855">
    <property type="entry name" value="Znf_CCCH_sf"/>
</dbReference>
<feature type="region of interest" description="Disordered" evidence="10">
    <location>
        <begin position="409"/>
        <end position="431"/>
    </location>
</feature>
<dbReference type="SMART" id="SM00356">
    <property type="entry name" value="ZnF_C3H1"/>
    <property type="match status" value="5"/>
</dbReference>
<evidence type="ECO:0000256" key="8">
    <source>
        <dbReference type="PROSITE-ProRule" id="PRU00723"/>
    </source>
</evidence>
<dbReference type="Gene3D" id="3.30.40.10">
    <property type="entry name" value="Zinc/RING finger domain, C3HC4 (zinc finger)"/>
    <property type="match status" value="1"/>
</dbReference>
<evidence type="ECO:0000313" key="12">
    <source>
        <dbReference type="EMBL" id="KAI6660655.1"/>
    </source>
</evidence>
<evidence type="ECO:0000313" key="13">
    <source>
        <dbReference type="Proteomes" id="UP001165289"/>
    </source>
</evidence>
<feature type="domain" description="C3H1-type" evidence="11">
    <location>
        <begin position="142"/>
        <end position="172"/>
    </location>
</feature>
<feature type="zinc finger region" description="C3H1-type" evidence="8">
    <location>
        <begin position="300"/>
        <end position="328"/>
    </location>
</feature>
<evidence type="ECO:0000256" key="3">
    <source>
        <dbReference type="ARBA" id="ARBA00022490"/>
    </source>
</evidence>
<evidence type="ECO:0000259" key="11">
    <source>
        <dbReference type="PROSITE" id="PS50103"/>
    </source>
</evidence>
<dbReference type="PANTHER" id="PTHR14493">
    <property type="entry name" value="UNKEMPT FAMILY MEMBER"/>
    <property type="match status" value="1"/>
</dbReference>
<reference evidence="12 13" key="1">
    <citation type="journal article" date="2023" name="BMC Biol.">
        <title>The compact genome of the sponge Oopsacas minuta (Hexactinellida) is lacking key metazoan core genes.</title>
        <authorList>
            <person name="Santini S."/>
            <person name="Schenkelaars Q."/>
            <person name="Jourda C."/>
            <person name="Duchesne M."/>
            <person name="Belahbib H."/>
            <person name="Rocher C."/>
            <person name="Selva M."/>
            <person name="Riesgo A."/>
            <person name="Vervoort M."/>
            <person name="Leys S.P."/>
            <person name="Kodjabachian L."/>
            <person name="Le Bivic A."/>
            <person name="Borchiellini C."/>
            <person name="Claverie J.M."/>
            <person name="Renard E."/>
        </authorList>
    </citation>
    <scope>NUCLEOTIDE SEQUENCE [LARGE SCALE GENOMIC DNA]</scope>
    <source>
        <strain evidence="12">SPO-2</strain>
    </source>
</reference>
<evidence type="ECO:0000256" key="10">
    <source>
        <dbReference type="SAM" id="MobiDB-lite"/>
    </source>
</evidence>
<feature type="compositionally biased region" description="Polar residues" evidence="10">
    <location>
        <begin position="415"/>
        <end position="426"/>
    </location>
</feature>
<dbReference type="Pfam" id="PF18384">
    <property type="entry name" value="zf_CCCH_5"/>
    <property type="match status" value="1"/>
</dbReference>
<gene>
    <name evidence="12" type="ORF">LOD99_10336</name>
</gene>
<feature type="coiled-coil region" evidence="9">
    <location>
        <begin position="662"/>
        <end position="689"/>
    </location>
</feature>